<comment type="caution">
    <text evidence="2">The sequence shown here is derived from an EMBL/GenBank/DDBJ whole genome shotgun (WGS) entry which is preliminary data.</text>
</comment>
<feature type="domain" description="PASTA" evidence="1">
    <location>
        <begin position="1"/>
        <end position="49"/>
    </location>
</feature>
<gene>
    <name evidence="2" type="ORF">D1639_02980</name>
</gene>
<reference evidence="2" key="1">
    <citation type="submission" date="2018-08" db="EMBL/GenBank/DDBJ databases">
        <title>Murine metabolic-syndrome-specific gut microbial biobank.</title>
        <authorList>
            <person name="Liu C."/>
        </authorList>
    </citation>
    <scope>NUCLEOTIDE SEQUENCE [LARGE SCALE GENOMIC DNA]</scope>
    <source>
        <strain evidence="2">Z82</strain>
    </source>
</reference>
<proteinExistence type="predicted"/>
<accession>A0A7C9JPT4</accession>
<sequence length="52" mass="5660">MVGRTFDEAIELLRDYEAGYYEEHSDTVPAGTVISQAVEGNMVVITVSLGPE</sequence>
<dbReference type="InterPro" id="IPR005543">
    <property type="entry name" value="PASTA_dom"/>
</dbReference>
<name>A0A7C9JPT4_9BACT</name>
<dbReference type="AlphaFoldDB" id="A0A7C9JPT4"/>
<organism evidence="2">
    <name type="scientific">Muribaculaceae bacterium Z82</name>
    <dbReference type="NCBI Taxonomy" id="2304548"/>
    <lineage>
        <taxon>Bacteria</taxon>
        <taxon>Pseudomonadati</taxon>
        <taxon>Bacteroidota</taxon>
        <taxon>Bacteroidia</taxon>
        <taxon>Bacteroidales</taxon>
        <taxon>Muribaculaceae</taxon>
    </lineage>
</organism>
<dbReference type="Pfam" id="PF03793">
    <property type="entry name" value="PASTA"/>
    <property type="match status" value="1"/>
</dbReference>
<protein>
    <submittedName>
        <fullName evidence="2">PASTA domain-containing protein</fullName>
    </submittedName>
</protein>
<evidence type="ECO:0000313" key="2">
    <source>
        <dbReference type="EMBL" id="NBI34015.1"/>
    </source>
</evidence>
<evidence type="ECO:0000259" key="1">
    <source>
        <dbReference type="PROSITE" id="PS51178"/>
    </source>
</evidence>
<dbReference type="CDD" id="cd06577">
    <property type="entry name" value="PASTA_pknB"/>
    <property type="match status" value="1"/>
</dbReference>
<dbReference type="Gene3D" id="3.30.10.20">
    <property type="match status" value="1"/>
</dbReference>
<dbReference type="PROSITE" id="PS51178">
    <property type="entry name" value="PASTA"/>
    <property type="match status" value="1"/>
</dbReference>
<dbReference type="EMBL" id="QWKH01000011">
    <property type="protein sequence ID" value="NBI34015.1"/>
    <property type="molecule type" value="Genomic_DNA"/>
</dbReference>